<accession>A0A517QKG4</accession>
<proteinExistence type="predicted"/>
<feature type="region of interest" description="Disordered" evidence="1">
    <location>
        <begin position="1"/>
        <end position="21"/>
    </location>
</feature>
<dbReference type="RefSeq" id="WP_145197187.1">
    <property type="nucleotide sequence ID" value="NZ_CP036267.1"/>
</dbReference>
<dbReference type="KEGG" id="tpol:Mal48_13630"/>
<name>A0A517QKG4_9PLAN</name>
<feature type="transmembrane region" description="Helical" evidence="2">
    <location>
        <begin position="29"/>
        <end position="52"/>
    </location>
</feature>
<evidence type="ECO:0000256" key="1">
    <source>
        <dbReference type="SAM" id="MobiDB-lite"/>
    </source>
</evidence>
<evidence type="ECO:0008006" key="5">
    <source>
        <dbReference type="Google" id="ProtNLM"/>
    </source>
</evidence>
<protein>
    <recommendedName>
        <fullName evidence="5">AsmA-like C-terminal domain-containing protein</fullName>
    </recommendedName>
</protein>
<sequence length="700" mass="76908">MFGKNETNSETDSNSPAKKQKKPPSFLRLVLRSMTTMGIIVLVGLFCLPWLASSFLTQQTAEKWISESFPGNIKIGDASVGWNSPVMLNDIVFEDETGKKLAEVEAVTSNQTMLDLLRNQSRPMELEFEGMRASFVVPRLKAAQTSKKPIDIESVVEDLFKQKVPKPARDMTIRIVRSELTLTDAEGKSLARWSPIKATYESSSTTPPKQKLKIDAPVASLVSSESMPEANSGNLGFVADWTGSASPTTKESLSLTLDCAQQPLAVLQPLVETYFPDMIPGAPVTFQIDGLLERVGQEELLLKLDTQLTDHRPLSTSQSPLNFDVEASYSQKEDRIDVPRLFAQVDETSVELQAEVADVSGKQVVDAQGQFRSPAEGLANLLPESMKENVQFKEIEVSDLSIKGPLRPDPSKPFDLKFELSTIVSWKEATAYGITSNDGKVKLTMAGNDLLLTPIEIPVSGGHIRQLPSFDLSTTPLTVRISEGLTLDKVALTEEICHDWLRYVSPLLSDATRPSGTFSLVASPATFQLEKMNEANLSGKLNIHKAQVRPGPLADEIINMVSAVRAVKGPGQQEEIIFLEMENQTVDYQVVDGRVYHAGFNFKVGDFDFSSNGSVGFDETLDLVVSMAFPDELANRGPILQSLQDEALVFKVTGTMDKPVIKGDQLKDVGKRIGIKAAEGLLERILERRGNRGARPRRGR</sequence>
<evidence type="ECO:0000313" key="3">
    <source>
        <dbReference type="EMBL" id="QDT32121.1"/>
    </source>
</evidence>
<dbReference type="Proteomes" id="UP000315724">
    <property type="component" value="Chromosome"/>
</dbReference>
<feature type="compositionally biased region" description="Polar residues" evidence="1">
    <location>
        <begin position="1"/>
        <end position="17"/>
    </location>
</feature>
<reference evidence="3 4" key="1">
    <citation type="submission" date="2019-02" db="EMBL/GenBank/DDBJ databases">
        <title>Deep-cultivation of Planctomycetes and their phenomic and genomic characterization uncovers novel biology.</title>
        <authorList>
            <person name="Wiegand S."/>
            <person name="Jogler M."/>
            <person name="Boedeker C."/>
            <person name="Pinto D."/>
            <person name="Vollmers J."/>
            <person name="Rivas-Marin E."/>
            <person name="Kohn T."/>
            <person name="Peeters S.H."/>
            <person name="Heuer A."/>
            <person name="Rast P."/>
            <person name="Oberbeckmann S."/>
            <person name="Bunk B."/>
            <person name="Jeske O."/>
            <person name="Meyerdierks A."/>
            <person name="Storesund J.E."/>
            <person name="Kallscheuer N."/>
            <person name="Luecker S."/>
            <person name="Lage O.M."/>
            <person name="Pohl T."/>
            <person name="Merkel B.J."/>
            <person name="Hornburger P."/>
            <person name="Mueller R.-W."/>
            <person name="Bruemmer F."/>
            <person name="Labrenz M."/>
            <person name="Spormann A.M."/>
            <person name="Op den Camp H."/>
            <person name="Overmann J."/>
            <person name="Amann R."/>
            <person name="Jetten M.S.M."/>
            <person name="Mascher T."/>
            <person name="Medema M.H."/>
            <person name="Devos D.P."/>
            <person name="Kaster A.-K."/>
            <person name="Ovreas L."/>
            <person name="Rohde M."/>
            <person name="Galperin M.Y."/>
            <person name="Jogler C."/>
        </authorList>
    </citation>
    <scope>NUCLEOTIDE SEQUENCE [LARGE SCALE GENOMIC DNA]</scope>
    <source>
        <strain evidence="3 4">Mal48</strain>
    </source>
</reference>
<keyword evidence="4" id="KW-1185">Reference proteome</keyword>
<evidence type="ECO:0000313" key="4">
    <source>
        <dbReference type="Proteomes" id="UP000315724"/>
    </source>
</evidence>
<keyword evidence="2" id="KW-0472">Membrane</keyword>
<dbReference type="AlphaFoldDB" id="A0A517QKG4"/>
<keyword evidence="2" id="KW-1133">Transmembrane helix</keyword>
<evidence type="ECO:0000256" key="2">
    <source>
        <dbReference type="SAM" id="Phobius"/>
    </source>
</evidence>
<dbReference type="EMBL" id="CP036267">
    <property type="protein sequence ID" value="QDT32121.1"/>
    <property type="molecule type" value="Genomic_DNA"/>
</dbReference>
<organism evidence="3 4">
    <name type="scientific">Thalassoglobus polymorphus</name>
    <dbReference type="NCBI Taxonomy" id="2527994"/>
    <lineage>
        <taxon>Bacteria</taxon>
        <taxon>Pseudomonadati</taxon>
        <taxon>Planctomycetota</taxon>
        <taxon>Planctomycetia</taxon>
        <taxon>Planctomycetales</taxon>
        <taxon>Planctomycetaceae</taxon>
        <taxon>Thalassoglobus</taxon>
    </lineage>
</organism>
<dbReference type="OrthoDB" id="244263at2"/>
<gene>
    <name evidence="3" type="ORF">Mal48_13630</name>
</gene>
<keyword evidence="2" id="KW-0812">Transmembrane</keyword>